<evidence type="ECO:0000256" key="2">
    <source>
        <dbReference type="ARBA" id="ARBA00022448"/>
    </source>
</evidence>
<dbReference type="InterPro" id="IPR051393">
    <property type="entry name" value="ABC_transporter_permease"/>
</dbReference>
<keyword evidence="6 7" id="KW-0472">Membrane</keyword>
<evidence type="ECO:0000256" key="3">
    <source>
        <dbReference type="ARBA" id="ARBA00022475"/>
    </source>
</evidence>
<evidence type="ECO:0000259" key="8">
    <source>
        <dbReference type="PROSITE" id="PS50928"/>
    </source>
</evidence>
<name>A0A7M2RDX7_9FIRM</name>
<dbReference type="GO" id="GO:0005886">
    <property type="term" value="C:plasma membrane"/>
    <property type="evidence" value="ECO:0007669"/>
    <property type="project" value="UniProtKB-SubCell"/>
</dbReference>
<organism evidence="9 10">
    <name type="scientific">Blautia liquoris</name>
    <dbReference type="NCBI Taxonomy" id="2779518"/>
    <lineage>
        <taxon>Bacteria</taxon>
        <taxon>Bacillati</taxon>
        <taxon>Bacillota</taxon>
        <taxon>Clostridia</taxon>
        <taxon>Lachnospirales</taxon>
        <taxon>Lachnospiraceae</taxon>
        <taxon>Blautia</taxon>
    </lineage>
</organism>
<evidence type="ECO:0000256" key="4">
    <source>
        <dbReference type="ARBA" id="ARBA00022692"/>
    </source>
</evidence>
<evidence type="ECO:0000313" key="9">
    <source>
        <dbReference type="EMBL" id="QOV18519.1"/>
    </source>
</evidence>
<evidence type="ECO:0000256" key="5">
    <source>
        <dbReference type="ARBA" id="ARBA00022989"/>
    </source>
</evidence>
<keyword evidence="3" id="KW-1003">Cell membrane</keyword>
<gene>
    <name evidence="9" type="ORF">INP51_10910</name>
</gene>
<dbReference type="GO" id="GO:0055085">
    <property type="term" value="P:transmembrane transport"/>
    <property type="evidence" value="ECO:0007669"/>
    <property type="project" value="InterPro"/>
</dbReference>
<protein>
    <submittedName>
        <fullName evidence="9">Sugar ABC transporter permease</fullName>
    </submittedName>
</protein>
<dbReference type="PROSITE" id="PS50928">
    <property type="entry name" value="ABC_TM1"/>
    <property type="match status" value="1"/>
</dbReference>
<dbReference type="SUPFAM" id="SSF161098">
    <property type="entry name" value="MetI-like"/>
    <property type="match status" value="1"/>
</dbReference>
<reference evidence="9 10" key="1">
    <citation type="submission" date="2020-10" db="EMBL/GenBank/DDBJ databases">
        <title>Blautia liquoris sp.nov., isolated from the mud in a fermentation cellar used for the production of Chinese strong-flavoured liquor.</title>
        <authorList>
            <person name="Lu L."/>
        </authorList>
    </citation>
    <scope>NUCLEOTIDE SEQUENCE [LARGE SCALE GENOMIC DNA]</scope>
    <source>
        <strain evidence="9 10">LZLJ-3</strain>
    </source>
</reference>
<evidence type="ECO:0000256" key="1">
    <source>
        <dbReference type="ARBA" id="ARBA00004651"/>
    </source>
</evidence>
<dbReference type="CDD" id="cd06261">
    <property type="entry name" value="TM_PBP2"/>
    <property type="match status" value="1"/>
</dbReference>
<dbReference type="PANTHER" id="PTHR30193">
    <property type="entry name" value="ABC TRANSPORTER PERMEASE PROTEIN"/>
    <property type="match status" value="1"/>
</dbReference>
<proteinExistence type="inferred from homology"/>
<dbReference type="Pfam" id="PF00528">
    <property type="entry name" value="BPD_transp_1"/>
    <property type="match status" value="1"/>
</dbReference>
<keyword evidence="10" id="KW-1185">Reference proteome</keyword>
<dbReference type="EMBL" id="CP063304">
    <property type="protein sequence ID" value="QOV18519.1"/>
    <property type="molecule type" value="Genomic_DNA"/>
</dbReference>
<dbReference type="Gene3D" id="1.10.3720.10">
    <property type="entry name" value="MetI-like"/>
    <property type="match status" value="1"/>
</dbReference>
<feature type="transmembrane region" description="Helical" evidence="7">
    <location>
        <begin position="271"/>
        <end position="290"/>
    </location>
</feature>
<keyword evidence="4 7" id="KW-0812">Transmembrane</keyword>
<feature type="transmembrane region" description="Helical" evidence="7">
    <location>
        <begin position="12"/>
        <end position="30"/>
    </location>
</feature>
<feature type="transmembrane region" description="Helical" evidence="7">
    <location>
        <begin position="109"/>
        <end position="130"/>
    </location>
</feature>
<comment type="similarity">
    <text evidence="7">Belongs to the binding-protein-dependent transport system permease family.</text>
</comment>
<keyword evidence="2 7" id="KW-0813">Transport</keyword>
<feature type="transmembrane region" description="Helical" evidence="7">
    <location>
        <begin position="76"/>
        <end position="97"/>
    </location>
</feature>
<feature type="domain" description="ABC transmembrane type-1" evidence="8">
    <location>
        <begin position="72"/>
        <end position="287"/>
    </location>
</feature>
<accession>A0A7M2RDX7</accession>
<dbReference type="InterPro" id="IPR000515">
    <property type="entry name" value="MetI-like"/>
</dbReference>
<evidence type="ECO:0000256" key="6">
    <source>
        <dbReference type="ARBA" id="ARBA00023136"/>
    </source>
</evidence>
<dbReference type="AlphaFoldDB" id="A0A7M2RDX7"/>
<dbReference type="Proteomes" id="UP000593601">
    <property type="component" value="Chromosome"/>
</dbReference>
<dbReference type="InterPro" id="IPR035906">
    <property type="entry name" value="MetI-like_sf"/>
</dbReference>
<sequence>MKMGYRKKSMLAGYAFAAPGMIFAVLYMGYPLLRSFYLSFTNYNFAFDSQPALCGLENYINMFKDSYFLDSFRNTAVFTLAFFPSLMILSLIIALLLDKGVKGSGIYRTCIFMSMVVPLSLTGIIFQWIFNNQYGLLNSVLTQIFGLKSWTHNWLGEGKWAMFSIIVVSLWKNMGMLVIFFMAGLANIPDDIIEAAKIDGSNSIQTTFRIILPNLKESYIVCGVWAIIQSVKVFEQPFVMTNGGPGTSTLVLYQYTWQNAFKYYEMGYASAIGYFMGIIILILSAINMFANRDKNVDEVKSKRKRKGVVSHAE</sequence>
<evidence type="ECO:0000313" key="10">
    <source>
        <dbReference type="Proteomes" id="UP000593601"/>
    </source>
</evidence>
<feature type="transmembrane region" description="Helical" evidence="7">
    <location>
        <begin position="160"/>
        <end position="183"/>
    </location>
</feature>
<evidence type="ECO:0000256" key="7">
    <source>
        <dbReference type="RuleBase" id="RU363032"/>
    </source>
</evidence>
<dbReference type="PANTHER" id="PTHR30193:SF37">
    <property type="entry name" value="INNER MEMBRANE ABC TRANSPORTER PERMEASE PROTEIN YCJO"/>
    <property type="match status" value="1"/>
</dbReference>
<comment type="subcellular location">
    <subcellularLocation>
        <location evidence="1 7">Cell membrane</location>
        <topology evidence="1 7">Multi-pass membrane protein</topology>
    </subcellularLocation>
</comment>
<keyword evidence="5 7" id="KW-1133">Transmembrane helix</keyword>
<dbReference type="KEGG" id="bliq:INP51_10910"/>